<comment type="caution">
    <text evidence="2">The sequence shown here is derived from an EMBL/GenBank/DDBJ whole genome shotgun (WGS) entry which is preliminary data.</text>
</comment>
<keyword evidence="3" id="KW-1185">Reference proteome</keyword>
<name>A0A370TL01_9HELO</name>
<sequence length="322" mass="37375">MAEFRASAPNEQTIEPKHVQVLRGSNPADHVGDASLLDIVLDGQFKVEKLLRHDNHAVVYSATSFASPTISFEARAYVLEGIPQKLRQYRLRNMKRLSSRVVLETRWQGMAVIMYRTNAEGGEDPGDNNLTESLPLRGQPDLVIGGTKAQQKTDTRHRQLERRRSGRRKHRYLKAAETTSTTSDTEVEGDEEEFFNDLSSWAYTNWLDLRWQRPLTSRTIVETCLEKQDKFEGVDQLEAFMDTKHSELIYLCRQQEKLLAIVREWHDESLKVDKEQSRLPRALIEWQDMQLGRMVRARVRMRLIMGLHEILARAVVDYKITR</sequence>
<protein>
    <submittedName>
        <fullName evidence="2">Uncharacterized protein</fullName>
    </submittedName>
</protein>
<evidence type="ECO:0000256" key="1">
    <source>
        <dbReference type="SAM" id="MobiDB-lite"/>
    </source>
</evidence>
<evidence type="ECO:0000313" key="2">
    <source>
        <dbReference type="EMBL" id="RDL36206.1"/>
    </source>
</evidence>
<dbReference type="Proteomes" id="UP000254866">
    <property type="component" value="Unassembled WGS sequence"/>
</dbReference>
<feature type="compositionally biased region" description="Basic residues" evidence="1">
    <location>
        <begin position="159"/>
        <end position="168"/>
    </location>
</feature>
<dbReference type="RefSeq" id="XP_031868862.1">
    <property type="nucleotide sequence ID" value="XM_032015441.1"/>
</dbReference>
<dbReference type="OrthoDB" id="4694955at2759"/>
<accession>A0A370TL01</accession>
<evidence type="ECO:0000313" key="3">
    <source>
        <dbReference type="Proteomes" id="UP000254866"/>
    </source>
</evidence>
<dbReference type="EMBL" id="NPIC01000005">
    <property type="protein sequence ID" value="RDL36206.1"/>
    <property type="molecule type" value="Genomic_DNA"/>
</dbReference>
<dbReference type="GeneID" id="43599667"/>
<proteinExistence type="predicted"/>
<gene>
    <name evidence="2" type="ORF">BP5553_06818</name>
</gene>
<organism evidence="2 3">
    <name type="scientific">Venustampulla echinocandica</name>
    <dbReference type="NCBI Taxonomy" id="2656787"/>
    <lineage>
        <taxon>Eukaryota</taxon>
        <taxon>Fungi</taxon>
        <taxon>Dikarya</taxon>
        <taxon>Ascomycota</taxon>
        <taxon>Pezizomycotina</taxon>
        <taxon>Leotiomycetes</taxon>
        <taxon>Helotiales</taxon>
        <taxon>Pleuroascaceae</taxon>
        <taxon>Venustampulla</taxon>
    </lineage>
</organism>
<dbReference type="AlphaFoldDB" id="A0A370TL01"/>
<reference evidence="2 3" key="1">
    <citation type="journal article" date="2018" name="IMA Fungus">
        <title>IMA Genome-F 9: Draft genome sequence of Annulohypoxylon stygium, Aspergillus mulundensis, Berkeleyomyces basicola (syn. Thielaviopsis basicola), Ceratocystis smalleyi, two Cercospora beticola strains, Coleophoma cylindrospora, Fusarium fracticaudum, Phialophora cf. hyalina, and Morchella septimelata.</title>
        <authorList>
            <person name="Wingfield B.D."/>
            <person name="Bills G.F."/>
            <person name="Dong Y."/>
            <person name="Huang W."/>
            <person name="Nel W.J."/>
            <person name="Swalarsk-Parry B.S."/>
            <person name="Vaghefi N."/>
            <person name="Wilken P.M."/>
            <person name="An Z."/>
            <person name="de Beer Z.W."/>
            <person name="De Vos L."/>
            <person name="Chen L."/>
            <person name="Duong T.A."/>
            <person name="Gao Y."/>
            <person name="Hammerbacher A."/>
            <person name="Kikkert J.R."/>
            <person name="Li Y."/>
            <person name="Li H."/>
            <person name="Li K."/>
            <person name="Li Q."/>
            <person name="Liu X."/>
            <person name="Ma X."/>
            <person name="Naidoo K."/>
            <person name="Pethybridge S.J."/>
            <person name="Sun J."/>
            <person name="Steenkamp E.T."/>
            <person name="van der Nest M.A."/>
            <person name="van Wyk S."/>
            <person name="Wingfield M.J."/>
            <person name="Xiong C."/>
            <person name="Yue Q."/>
            <person name="Zhang X."/>
        </authorList>
    </citation>
    <scope>NUCLEOTIDE SEQUENCE [LARGE SCALE GENOMIC DNA]</scope>
    <source>
        <strain evidence="2 3">BP 5553</strain>
    </source>
</reference>
<feature type="region of interest" description="Disordered" evidence="1">
    <location>
        <begin position="148"/>
        <end position="168"/>
    </location>
</feature>